<feature type="transmembrane region" description="Helical" evidence="7">
    <location>
        <begin position="317"/>
        <end position="337"/>
    </location>
</feature>
<dbReference type="InterPro" id="IPR010656">
    <property type="entry name" value="DctM"/>
</dbReference>
<dbReference type="AlphaFoldDB" id="A0A545TZG2"/>
<keyword evidence="10" id="KW-1185">Reference proteome</keyword>
<evidence type="ECO:0000256" key="3">
    <source>
        <dbReference type="ARBA" id="ARBA00022519"/>
    </source>
</evidence>
<dbReference type="PANTHER" id="PTHR33362">
    <property type="entry name" value="SIALIC ACID TRAP TRANSPORTER PERMEASE PROTEIN SIAT-RELATED"/>
    <property type="match status" value="1"/>
</dbReference>
<dbReference type="NCBIfam" id="TIGR00786">
    <property type="entry name" value="dctM"/>
    <property type="match status" value="1"/>
</dbReference>
<dbReference type="RefSeq" id="WP_142903626.1">
    <property type="nucleotide sequence ID" value="NZ_ML660090.1"/>
</dbReference>
<evidence type="ECO:0000313" key="10">
    <source>
        <dbReference type="Proteomes" id="UP000319732"/>
    </source>
</evidence>
<dbReference type="GO" id="GO:0005886">
    <property type="term" value="C:plasma membrane"/>
    <property type="evidence" value="ECO:0007669"/>
    <property type="project" value="UniProtKB-SubCell"/>
</dbReference>
<evidence type="ECO:0000313" key="9">
    <source>
        <dbReference type="EMBL" id="TQV82610.1"/>
    </source>
</evidence>
<gene>
    <name evidence="9" type="ORF">FKG94_07730</name>
</gene>
<feature type="transmembrane region" description="Helical" evidence="7">
    <location>
        <begin position="88"/>
        <end position="121"/>
    </location>
</feature>
<organism evidence="9 10">
    <name type="scientific">Exilibacterium tricleocarpae</name>
    <dbReference type="NCBI Taxonomy" id="2591008"/>
    <lineage>
        <taxon>Bacteria</taxon>
        <taxon>Pseudomonadati</taxon>
        <taxon>Pseudomonadota</taxon>
        <taxon>Gammaproteobacteria</taxon>
        <taxon>Cellvibrionales</taxon>
        <taxon>Cellvibrionaceae</taxon>
        <taxon>Exilibacterium</taxon>
    </lineage>
</organism>
<keyword evidence="5 7" id="KW-1133">Transmembrane helix</keyword>
<sequence length="427" mass="46663">MLTLAIIFLILLALIGTPLFIIIAAASLFGLWWQEIHLSVMAVEIYRITDTPMLVALPLFTLAGYLIAESRSPDRLVALTRALLGWMPAGLPIIALITCTFFTAITGASGVTIVAIGALLYPALKKAGYPGRFSLGMVTASGSLGLLLVPSMPLILYGILVQQMNIGPAFELKQLFIAGVLPLLLMVLLLALWVLWATRKEPVERQPFRWAEARRALWLAKWELPLPLIVIGGIYGGWFAISEVAAIAALYTLIVQVFLYREIALRSVPAIMIKASVIIGEIIVILAVSLALTNVLIDAEVPALVFETIRETITSKYVFLFFLTLLLLALGAILDIFSATVVMVPLILPVALSYGIHPIHLGIIFLSNMQIGYFTPPIGMNLFIASSRFKRPITEIYSATLPFFFVLLLAVLIITYVPALSLALIDH</sequence>
<feature type="transmembrane region" description="Helical" evidence="7">
    <location>
        <begin position="175"/>
        <end position="196"/>
    </location>
</feature>
<comment type="similarity">
    <text evidence="7">Belongs to the TRAP transporter large permease family.</text>
</comment>
<feature type="transmembrane region" description="Helical" evidence="7">
    <location>
        <begin position="344"/>
        <end position="365"/>
    </location>
</feature>
<evidence type="ECO:0000256" key="1">
    <source>
        <dbReference type="ARBA" id="ARBA00004429"/>
    </source>
</evidence>
<evidence type="ECO:0000256" key="2">
    <source>
        <dbReference type="ARBA" id="ARBA00022475"/>
    </source>
</evidence>
<comment type="function">
    <text evidence="7">Part of the tripartite ATP-independent periplasmic (TRAP) transport system.</text>
</comment>
<proteinExistence type="inferred from homology"/>
<reference evidence="9 10" key="1">
    <citation type="submission" date="2019-06" db="EMBL/GenBank/DDBJ databases">
        <title>Whole genome sequence for Cellvibrionaceae sp. R142.</title>
        <authorList>
            <person name="Wang G."/>
        </authorList>
    </citation>
    <scope>NUCLEOTIDE SEQUENCE [LARGE SCALE GENOMIC DNA]</scope>
    <source>
        <strain evidence="9 10">R142</strain>
    </source>
</reference>
<keyword evidence="6 7" id="KW-0472">Membrane</keyword>
<dbReference type="EMBL" id="VHSG01000007">
    <property type="protein sequence ID" value="TQV82610.1"/>
    <property type="molecule type" value="Genomic_DNA"/>
</dbReference>
<name>A0A545TZG2_9GAMM</name>
<comment type="caution">
    <text evidence="9">The sequence shown here is derived from an EMBL/GenBank/DDBJ whole genome shotgun (WGS) entry which is preliminary data.</text>
</comment>
<dbReference type="InterPro" id="IPR004681">
    <property type="entry name" value="TRAP_DctM"/>
</dbReference>
<accession>A0A545TZG2</accession>
<evidence type="ECO:0000256" key="7">
    <source>
        <dbReference type="RuleBase" id="RU369079"/>
    </source>
</evidence>
<keyword evidence="2" id="KW-1003">Cell membrane</keyword>
<evidence type="ECO:0000256" key="5">
    <source>
        <dbReference type="ARBA" id="ARBA00022989"/>
    </source>
</evidence>
<feature type="transmembrane region" description="Helical" evidence="7">
    <location>
        <begin position="401"/>
        <end position="425"/>
    </location>
</feature>
<evidence type="ECO:0000259" key="8">
    <source>
        <dbReference type="Pfam" id="PF06808"/>
    </source>
</evidence>
<feature type="transmembrane region" description="Helical" evidence="7">
    <location>
        <begin position="217"/>
        <end position="238"/>
    </location>
</feature>
<dbReference type="PANTHER" id="PTHR33362:SF5">
    <property type="entry name" value="C4-DICARBOXYLATE TRAP TRANSPORTER LARGE PERMEASE PROTEIN DCTM"/>
    <property type="match status" value="1"/>
</dbReference>
<comment type="subunit">
    <text evidence="7">The complex comprises the extracytoplasmic solute receptor protein and the two transmembrane proteins.</text>
</comment>
<feature type="transmembrane region" description="Helical" evidence="7">
    <location>
        <begin position="244"/>
        <end position="263"/>
    </location>
</feature>
<feature type="domain" description="TRAP C4-dicarboxylate transport system permease DctM subunit" evidence="8">
    <location>
        <begin position="7"/>
        <end position="420"/>
    </location>
</feature>
<feature type="transmembrane region" description="Helical" evidence="7">
    <location>
        <begin position="6"/>
        <end position="33"/>
    </location>
</feature>
<keyword evidence="4 7" id="KW-0812">Transmembrane</keyword>
<protein>
    <recommendedName>
        <fullName evidence="7">TRAP transporter large permease protein</fullName>
    </recommendedName>
</protein>
<dbReference type="Pfam" id="PF06808">
    <property type="entry name" value="DctM"/>
    <property type="match status" value="1"/>
</dbReference>
<dbReference type="OrthoDB" id="8627919at2"/>
<evidence type="ECO:0000256" key="4">
    <source>
        <dbReference type="ARBA" id="ARBA00022692"/>
    </source>
</evidence>
<keyword evidence="3 7" id="KW-0997">Cell inner membrane</keyword>
<dbReference type="PIRSF" id="PIRSF006066">
    <property type="entry name" value="HI0050"/>
    <property type="match status" value="1"/>
</dbReference>
<feature type="transmembrane region" description="Helical" evidence="7">
    <location>
        <begin position="133"/>
        <end position="155"/>
    </location>
</feature>
<feature type="transmembrane region" description="Helical" evidence="7">
    <location>
        <begin position="275"/>
        <end position="297"/>
    </location>
</feature>
<dbReference type="Proteomes" id="UP000319732">
    <property type="component" value="Unassembled WGS sequence"/>
</dbReference>
<feature type="transmembrane region" description="Helical" evidence="7">
    <location>
        <begin position="45"/>
        <end position="68"/>
    </location>
</feature>
<keyword evidence="7" id="KW-0813">Transport</keyword>
<evidence type="ECO:0000256" key="6">
    <source>
        <dbReference type="ARBA" id="ARBA00023136"/>
    </source>
</evidence>
<dbReference type="GO" id="GO:0022857">
    <property type="term" value="F:transmembrane transporter activity"/>
    <property type="evidence" value="ECO:0007669"/>
    <property type="project" value="UniProtKB-UniRule"/>
</dbReference>
<comment type="subcellular location">
    <subcellularLocation>
        <location evidence="1 7">Cell inner membrane</location>
        <topology evidence="1 7">Multi-pass membrane protein</topology>
    </subcellularLocation>
</comment>